<reference evidence="5" key="1">
    <citation type="submission" date="2020-04" db="EMBL/GenBank/DDBJ databases">
        <authorList>
            <person name="Chiriac C."/>
            <person name="Salcher M."/>
            <person name="Ghai R."/>
            <person name="Kavagutti S V."/>
        </authorList>
    </citation>
    <scope>NUCLEOTIDE SEQUENCE</scope>
</reference>
<dbReference type="Pfam" id="PF00959">
    <property type="entry name" value="Phage_lysozyme"/>
    <property type="match status" value="1"/>
</dbReference>
<gene>
    <name evidence="5" type="ORF">UFOVP723_57</name>
</gene>
<keyword evidence="3" id="KW-0378">Hydrolase</keyword>
<evidence type="ECO:0000256" key="4">
    <source>
        <dbReference type="SAM" id="MobiDB-lite"/>
    </source>
</evidence>
<keyword evidence="3" id="KW-0326">Glycosidase</keyword>
<dbReference type="GO" id="GO:0031640">
    <property type="term" value="P:killing of cells of another organism"/>
    <property type="evidence" value="ECO:0007669"/>
    <property type="project" value="UniProtKB-KW"/>
</dbReference>
<sequence>MIRLKKLLIETISPIYPTSHQYTVLEQASAILRKEESIILTPIWDVNNWRIGYGSSTITKPDDTVVTLSNNKSVKPDITITKEDAERDLKRRLQDEFIPKTKRDIGSNYNKLNNSTLAALTSVTYNYGTIPSSVLTIAKTGNLKEIAKAVAKLSANPSRRKRESDWILSSIPSKRYADVTEPTTKSTKVRRDDFSDFE</sequence>
<comment type="catalytic activity">
    <reaction evidence="3">
        <text>Hydrolysis of (1-&gt;4)-beta-linkages between N-acetylmuramic acid and N-acetyl-D-glucosamine residues in a peptidoglycan and between N-acetyl-D-glucosamine residues in chitodextrins.</text>
        <dbReference type="EC" id="3.2.1.17"/>
    </reaction>
</comment>
<dbReference type="GO" id="GO:0042742">
    <property type="term" value="P:defense response to bacterium"/>
    <property type="evidence" value="ECO:0007669"/>
    <property type="project" value="UniProtKB-KW"/>
</dbReference>
<dbReference type="GO" id="GO:0016998">
    <property type="term" value="P:cell wall macromolecule catabolic process"/>
    <property type="evidence" value="ECO:0007669"/>
    <property type="project" value="InterPro"/>
</dbReference>
<dbReference type="EC" id="3.2.1.17" evidence="3"/>
<dbReference type="InterPro" id="IPR023347">
    <property type="entry name" value="Lysozyme_dom_sf"/>
</dbReference>
<dbReference type="SUPFAM" id="SSF53955">
    <property type="entry name" value="Lysozyme-like"/>
    <property type="match status" value="1"/>
</dbReference>
<protein>
    <recommendedName>
        <fullName evidence="3">Lysozyme</fullName>
        <ecNumber evidence="3">3.2.1.17</ecNumber>
    </recommendedName>
</protein>
<dbReference type="InterPro" id="IPR023346">
    <property type="entry name" value="Lysozyme-like_dom_sf"/>
</dbReference>
<accession>A0A6J5NL20</accession>
<keyword evidence="2 3" id="KW-0081">Bacteriolytic enzyme</keyword>
<dbReference type="GO" id="GO:0009253">
    <property type="term" value="P:peptidoglycan catabolic process"/>
    <property type="evidence" value="ECO:0007669"/>
    <property type="project" value="InterPro"/>
</dbReference>
<keyword evidence="1 3" id="KW-0929">Antimicrobial</keyword>
<dbReference type="InterPro" id="IPR002196">
    <property type="entry name" value="Glyco_hydro_24"/>
</dbReference>
<name>A0A6J5NL20_9CAUD</name>
<feature type="region of interest" description="Disordered" evidence="4">
    <location>
        <begin position="177"/>
        <end position="198"/>
    </location>
</feature>
<dbReference type="EMBL" id="LR796697">
    <property type="protein sequence ID" value="CAB4160079.1"/>
    <property type="molecule type" value="Genomic_DNA"/>
</dbReference>
<dbReference type="Gene3D" id="1.10.530.40">
    <property type="match status" value="1"/>
</dbReference>
<comment type="similarity">
    <text evidence="3">Belongs to the glycosyl hydrolase 24 family.</text>
</comment>
<feature type="compositionally biased region" description="Basic and acidic residues" evidence="4">
    <location>
        <begin position="189"/>
        <end position="198"/>
    </location>
</feature>
<dbReference type="GO" id="GO:0003796">
    <property type="term" value="F:lysozyme activity"/>
    <property type="evidence" value="ECO:0007669"/>
    <property type="project" value="UniProtKB-EC"/>
</dbReference>
<organism evidence="5">
    <name type="scientific">uncultured Caudovirales phage</name>
    <dbReference type="NCBI Taxonomy" id="2100421"/>
    <lineage>
        <taxon>Viruses</taxon>
        <taxon>Duplodnaviria</taxon>
        <taxon>Heunggongvirae</taxon>
        <taxon>Uroviricota</taxon>
        <taxon>Caudoviricetes</taxon>
        <taxon>Peduoviridae</taxon>
        <taxon>Maltschvirus</taxon>
        <taxon>Maltschvirus maltsch</taxon>
    </lineage>
</organism>
<evidence type="ECO:0000256" key="1">
    <source>
        <dbReference type="ARBA" id="ARBA00022529"/>
    </source>
</evidence>
<evidence type="ECO:0000256" key="3">
    <source>
        <dbReference type="RuleBase" id="RU003788"/>
    </source>
</evidence>
<proteinExistence type="inferred from homology"/>
<evidence type="ECO:0000313" key="5">
    <source>
        <dbReference type="EMBL" id="CAB4160079.1"/>
    </source>
</evidence>
<evidence type="ECO:0000256" key="2">
    <source>
        <dbReference type="ARBA" id="ARBA00022638"/>
    </source>
</evidence>